<feature type="transmembrane region" description="Helical" evidence="7">
    <location>
        <begin position="893"/>
        <end position="911"/>
    </location>
</feature>
<comment type="subcellular location">
    <subcellularLocation>
        <location evidence="1">Membrane</location>
        <topology evidence="1">Multi-pass membrane protein</topology>
    </subcellularLocation>
</comment>
<evidence type="ECO:0000256" key="5">
    <source>
        <dbReference type="ARBA" id="ARBA00023136"/>
    </source>
</evidence>
<dbReference type="InterPro" id="IPR024862">
    <property type="entry name" value="TRPV"/>
</dbReference>
<keyword evidence="3" id="KW-0677">Repeat</keyword>
<dbReference type="GO" id="GO:0005886">
    <property type="term" value="C:plasma membrane"/>
    <property type="evidence" value="ECO:0007669"/>
    <property type="project" value="TreeGrafter"/>
</dbReference>
<feature type="coiled-coil region" evidence="6">
    <location>
        <begin position="1131"/>
        <end position="1173"/>
    </location>
</feature>
<gene>
    <name evidence="9" type="ORF">F8M41_015353</name>
</gene>
<evidence type="ECO:0000256" key="1">
    <source>
        <dbReference type="ARBA" id="ARBA00004141"/>
    </source>
</evidence>
<name>A0A8H4B3F4_GIGMA</name>
<feature type="transmembrane region" description="Helical" evidence="7">
    <location>
        <begin position="831"/>
        <end position="850"/>
    </location>
</feature>
<feature type="transmembrane region" description="Helical" evidence="7">
    <location>
        <begin position="862"/>
        <end position="881"/>
    </location>
</feature>
<dbReference type="InterPro" id="IPR005821">
    <property type="entry name" value="Ion_trans_dom"/>
</dbReference>
<proteinExistence type="predicted"/>
<dbReference type="GO" id="GO:0098703">
    <property type="term" value="P:calcium ion import across plasma membrane"/>
    <property type="evidence" value="ECO:0007669"/>
    <property type="project" value="TreeGrafter"/>
</dbReference>
<evidence type="ECO:0000256" key="4">
    <source>
        <dbReference type="ARBA" id="ARBA00022989"/>
    </source>
</evidence>
<dbReference type="EMBL" id="WTPW01000033">
    <property type="protein sequence ID" value="KAF0556440.1"/>
    <property type="molecule type" value="Genomic_DNA"/>
</dbReference>
<dbReference type="PANTHER" id="PTHR10582">
    <property type="entry name" value="TRANSIENT RECEPTOR POTENTIAL ION CHANNEL PROTEIN"/>
    <property type="match status" value="1"/>
</dbReference>
<keyword evidence="10" id="KW-1185">Reference proteome</keyword>
<keyword evidence="6" id="KW-0175">Coiled coil</keyword>
<feature type="transmembrane region" description="Helical" evidence="7">
    <location>
        <begin position="1001"/>
        <end position="1026"/>
    </location>
</feature>
<sequence length="1176" mass="140315">MAEIIIEINPTKPHNGIAELLLSPNGEYAVTWSRDGNSICGWQINNQPIKQSVEQSTRKLGEQSENKSYQFELKCLIKVEDKCPLAVSNNKYVAIGTKTWDRHNRDIRLNDILDLANKEKIILKLDLNYFIEHIRFIRFYNGDLYIYTCKYDDKFGYNYFIHKISPKNLYKKIWTISNSISCGKDVVDCYLSEEGKIMFLDRCGSLTQWNLNTLLFEKQYQLYLNLPADSTYFTWHCIFSKNSTLLAVNTNEFIYTYLTDNSILLSKWKFNYILLHLEFISIGGEERLLLIFNDFFEIRNPYDLQYVIYDKISVLFDELLNKDMKPEEFKKLIYDKIYYVSDENLCVQKVSKEQWDKYLQEALKDNSKISGLPVKSVIVEILQKYKDIHKSEIINQPYNGSLVKWEIINSNVVNVFKKNFESNEWEFIDYIELPSSYFDYYDTENRKWAFSNPICSGYKLLHNEDLAMITTYGLFIWSIWNKFQKIRLRYYIYWNNSLPEYTLTKILENLQKNESNLLPAPDFDFIAKNCEMFRLRTKERELFKERTYFKELLEDYIENEDLLTKLYGQELLNFYLKTKKYEIVEKLYNKFFYKTENHNFLEKIRSLEIFTLSFIELTQYPQILREFLSYTSFIHPTFIFENTEFNKFFSEPHLQNHIKYLQPFFISNISEAFFRFFNILTLIPRLFILLVVCIVLFIFCLPYYFLISNKFSSPFELTGYIIEKIILEKIPKFIKKSTYKEFKYIVLIFPLPKFSSYESKYNYWKELIFPIPSIFSKHQFPELYKSWHGEALINFKWNAYGKYYFFAIFIFYFIFMLCFLVVATINELSNNTQNLLLIITIILGSLHLTFEIRQCINSPLSWITDIWNYFDIGAILFPVLTSIDWLQSSTTPIWAITISILLLELKFVTFFRAIEFGGAHWAMIIGVIQNSLSFFVIIGFIMFAFAHSLYVLLRPMSNDLNNLEELNTNMFTNLYTAYLAVYMMLTGDSSSLSDWSSTGNLILIVLIVLFSFFTTIYLMNLFIGLLSNFISESNKKELFLLQRAKILSEIELFYMLPYQRRKNEWFPELIFYRFSLDKLYDIVTKIQDNKWDDTIDKPYLPNLLLKIISKYKVEDKDVLLQKVEEIKIKIHESTNDENKLIEEKLNKLEDKLIQKLEDNKKMIIQELKNFLLKEEG</sequence>
<protein>
    <recommendedName>
        <fullName evidence="8">Ion transport domain-containing protein</fullName>
    </recommendedName>
</protein>
<accession>A0A8H4B3F4</accession>
<dbReference type="Proteomes" id="UP000439903">
    <property type="component" value="Unassembled WGS sequence"/>
</dbReference>
<organism evidence="9 10">
    <name type="scientific">Gigaspora margarita</name>
    <dbReference type="NCBI Taxonomy" id="4874"/>
    <lineage>
        <taxon>Eukaryota</taxon>
        <taxon>Fungi</taxon>
        <taxon>Fungi incertae sedis</taxon>
        <taxon>Mucoromycota</taxon>
        <taxon>Glomeromycotina</taxon>
        <taxon>Glomeromycetes</taxon>
        <taxon>Diversisporales</taxon>
        <taxon>Gigasporaceae</taxon>
        <taxon>Gigaspora</taxon>
    </lineage>
</organism>
<feature type="transmembrane region" description="Helical" evidence="7">
    <location>
        <begin position="686"/>
        <end position="706"/>
    </location>
</feature>
<dbReference type="PANTHER" id="PTHR10582:SF2">
    <property type="entry name" value="INACTIVE"/>
    <property type="match status" value="1"/>
</dbReference>
<evidence type="ECO:0000259" key="8">
    <source>
        <dbReference type="Pfam" id="PF00520"/>
    </source>
</evidence>
<evidence type="ECO:0000256" key="2">
    <source>
        <dbReference type="ARBA" id="ARBA00022692"/>
    </source>
</evidence>
<dbReference type="SUPFAM" id="SSF69322">
    <property type="entry name" value="Tricorn protease domain 2"/>
    <property type="match status" value="1"/>
</dbReference>
<evidence type="ECO:0000256" key="7">
    <source>
        <dbReference type="SAM" id="Phobius"/>
    </source>
</evidence>
<keyword evidence="2 7" id="KW-0812">Transmembrane</keyword>
<evidence type="ECO:0000313" key="9">
    <source>
        <dbReference type="EMBL" id="KAF0556440.1"/>
    </source>
</evidence>
<dbReference type="OrthoDB" id="2435781at2759"/>
<comment type="caution">
    <text evidence="9">The sequence shown here is derived from an EMBL/GenBank/DDBJ whole genome shotgun (WGS) entry which is preliminary data.</text>
</comment>
<keyword evidence="5 7" id="KW-0472">Membrane</keyword>
<dbReference type="Pfam" id="PF00520">
    <property type="entry name" value="Ion_trans"/>
    <property type="match status" value="1"/>
</dbReference>
<feature type="transmembrane region" description="Helical" evidence="7">
    <location>
        <begin position="803"/>
        <end position="825"/>
    </location>
</feature>
<dbReference type="AlphaFoldDB" id="A0A8H4B3F4"/>
<feature type="transmembrane region" description="Helical" evidence="7">
    <location>
        <begin position="932"/>
        <end position="953"/>
    </location>
</feature>
<keyword evidence="4 7" id="KW-1133">Transmembrane helix</keyword>
<dbReference type="GO" id="GO:0005216">
    <property type="term" value="F:monoatomic ion channel activity"/>
    <property type="evidence" value="ECO:0007669"/>
    <property type="project" value="InterPro"/>
</dbReference>
<evidence type="ECO:0000256" key="3">
    <source>
        <dbReference type="ARBA" id="ARBA00022737"/>
    </source>
</evidence>
<evidence type="ECO:0000313" key="10">
    <source>
        <dbReference type="Proteomes" id="UP000439903"/>
    </source>
</evidence>
<evidence type="ECO:0000256" key="6">
    <source>
        <dbReference type="SAM" id="Coils"/>
    </source>
</evidence>
<feature type="domain" description="Ion transport" evidence="8">
    <location>
        <begin position="804"/>
        <end position="1036"/>
    </location>
</feature>
<reference evidence="9 10" key="1">
    <citation type="journal article" date="2019" name="Environ. Microbiol.">
        <title>At the nexus of three kingdoms: the genome of the mycorrhizal fungus Gigaspora margarita provides insights into plant, endobacterial and fungal interactions.</title>
        <authorList>
            <person name="Venice F."/>
            <person name="Ghignone S."/>
            <person name="Salvioli di Fossalunga A."/>
            <person name="Amselem J."/>
            <person name="Novero M."/>
            <person name="Xianan X."/>
            <person name="Sedzielewska Toro K."/>
            <person name="Morin E."/>
            <person name="Lipzen A."/>
            <person name="Grigoriev I.V."/>
            <person name="Henrissat B."/>
            <person name="Martin F.M."/>
            <person name="Bonfante P."/>
        </authorList>
    </citation>
    <scope>NUCLEOTIDE SEQUENCE [LARGE SCALE GENOMIC DNA]</scope>
    <source>
        <strain evidence="9 10">BEG34</strain>
    </source>
</reference>